<keyword evidence="4" id="KW-1003">Cell membrane</keyword>
<feature type="transmembrane region" description="Helical" evidence="9">
    <location>
        <begin position="194"/>
        <end position="215"/>
    </location>
</feature>
<evidence type="ECO:0000256" key="5">
    <source>
        <dbReference type="ARBA" id="ARBA00022692"/>
    </source>
</evidence>
<dbReference type="STRING" id="414778.BCM40_12095"/>
<dbReference type="NCBIfam" id="TIGR00842">
    <property type="entry name" value="bcct"/>
    <property type="match status" value="1"/>
</dbReference>
<name>A0A1C7EKZ4_9BACL</name>
<keyword evidence="11" id="KW-1185">Reference proteome</keyword>
<accession>A0A1C7EKZ4</accession>
<comment type="subcellular location">
    <subcellularLocation>
        <location evidence="1">Cell membrane</location>
        <topology evidence="1">Multi-pass membrane protein</topology>
    </subcellularLocation>
</comment>
<protein>
    <submittedName>
        <fullName evidence="10">Glycine/betaine ABC transporter permease</fullName>
    </submittedName>
</protein>
<reference evidence="10" key="1">
    <citation type="submission" date="2016-10" db="EMBL/GenBank/DDBJ databases">
        <authorList>
            <person name="See-Too W.S."/>
        </authorList>
    </citation>
    <scope>NUCLEOTIDE SEQUENCE</scope>
    <source>
        <strain evidence="10">DSM 22276</strain>
    </source>
</reference>
<feature type="transmembrane region" description="Helical" evidence="9">
    <location>
        <begin position="445"/>
        <end position="467"/>
    </location>
</feature>
<dbReference type="InterPro" id="IPR000060">
    <property type="entry name" value="BCCT_transptr"/>
</dbReference>
<keyword evidence="6 9" id="KW-1133">Transmembrane helix</keyword>
<feature type="compositionally biased region" description="Basic and acidic residues" evidence="8">
    <location>
        <begin position="522"/>
        <end position="539"/>
    </location>
</feature>
<evidence type="ECO:0000256" key="9">
    <source>
        <dbReference type="SAM" id="Phobius"/>
    </source>
</evidence>
<evidence type="ECO:0000256" key="7">
    <source>
        <dbReference type="ARBA" id="ARBA00023136"/>
    </source>
</evidence>
<dbReference type="Pfam" id="PF02028">
    <property type="entry name" value="BCCT"/>
    <property type="match status" value="1"/>
</dbReference>
<organism evidence="10 11">
    <name type="scientific">Planococcus donghaensis</name>
    <dbReference type="NCBI Taxonomy" id="414778"/>
    <lineage>
        <taxon>Bacteria</taxon>
        <taxon>Bacillati</taxon>
        <taxon>Bacillota</taxon>
        <taxon>Bacilli</taxon>
        <taxon>Bacillales</taxon>
        <taxon>Caryophanaceae</taxon>
        <taxon>Planococcus</taxon>
    </lineage>
</organism>
<feature type="transmembrane region" description="Helical" evidence="9">
    <location>
        <begin position="473"/>
        <end position="492"/>
    </location>
</feature>
<dbReference type="KEGG" id="pdg:BCM40_12095"/>
<feature type="transmembrane region" description="Helical" evidence="9">
    <location>
        <begin position="350"/>
        <end position="375"/>
    </location>
</feature>
<feature type="transmembrane region" description="Helical" evidence="9">
    <location>
        <begin position="235"/>
        <end position="253"/>
    </location>
</feature>
<evidence type="ECO:0000313" key="11">
    <source>
        <dbReference type="Proteomes" id="UP000092495"/>
    </source>
</evidence>
<keyword evidence="5 9" id="KW-0812">Transmembrane</keyword>
<dbReference type="Proteomes" id="UP000092495">
    <property type="component" value="Chromosome"/>
</dbReference>
<evidence type="ECO:0000256" key="1">
    <source>
        <dbReference type="ARBA" id="ARBA00004651"/>
    </source>
</evidence>
<evidence type="ECO:0000256" key="6">
    <source>
        <dbReference type="ARBA" id="ARBA00022989"/>
    </source>
</evidence>
<dbReference type="EMBL" id="CP016543">
    <property type="protein sequence ID" value="ANU24047.1"/>
    <property type="molecule type" value="Genomic_DNA"/>
</dbReference>
<evidence type="ECO:0000313" key="10">
    <source>
        <dbReference type="EMBL" id="ANU24047.1"/>
    </source>
</evidence>
<feature type="transmembrane region" description="Helical" evidence="9">
    <location>
        <begin position="52"/>
        <end position="71"/>
    </location>
</feature>
<keyword evidence="3" id="KW-0813">Transport</keyword>
<dbReference type="PANTHER" id="PTHR30047:SF7">
    <property type="entry name" value="HIGH-AFFINITY CHOLINE TRANSPORT PROTEIN"/>
    <property type="match status" value="1"/>
</dbReference>
<feature type="transmembrane region" description="Helical" evidence="9">
    <location>
        <begin position="148"/>
        <end position="166"/>
    </location>
</feature>
<dbReference type="PANTHER" id="PTHR30047">
    <property type="entry name" value="HIGH-AFFINITY CHOLINE TRANSPORT PROTEIN-RELATED"/>
    <property type="match status" value="1"/>
</dbReference>
<gene>
    <name evidence="10" type="ORF">BCM40_12095</name>
</gene>
<feature type="region of interest" description="Disordered" evidence="8">
    <location>
        <begin position="512"/>
        <end position="539"/>
    </location>
</feature>
<dbReference type="OrthoDB" id="9775735at2"/>
<dbReference type="AlphaFoldDB" id="A0A1C7EKZ4"/>
<dbReference type="GO" id="GO:0005886">
    <property type="term" value="C:plasma membrane"/>
    <property type="evidence" value="ECO:0007669"/>
    <property type="project" value="UniProtKB-SubCell"/>
</dbReference>
<sequence>MTKKNLERASFNNPIFKISATIVTLFALWGMLSPQSMTKNAAAVANYIGNSFGWFYMSSVAFFVAFCLFLAFSKYGKIKLGQENEKPEFSFFAWISMLFAAGFGAGIVFWGVAEPMTHFANPPTGNIEPQSAEAARVAMNYSFFNWGLHQWAIFTLVGLALAYFQFRKKSKLLISETLDGVSKKKMNKTLKRSINILAVVATVTGVATSLGMGVLQINAGLSHVFSLPNTGRMQIGIIGLMFVLFTLSAITGVNKGIKILSNLNMVLVVGFMLFFLFNGPTVFILETFVLGIGDYLTNFVGMSFQMSPYSGETWVKEWTVFYWAWVITWSPFVGSFVARISRGRTIRQFVSGVMIVPPLIAFVWMSIFGGTGIYMDLFQNTALSTAVSENVATAIFVFLEQFPLYGLLSALMLALIMIFLVTSADSTVYVLGIMTSDGNENPSNVVKGIWAVLIAVITGVLIVSSGLQGLQSVALIAALPFTVIMLLISVSLMKSLSQEKFEVQNEEQAVELQPAQTSLKTSTKEGERLKNPKESSVEI</sequence>
<evidence type="ECO:0000256" key="8">
    <source>
        <dbReference type="SAM" id="MobiDB-lite"/>
    </source>
</evidence>
<feature type="transmembrane region" description="Helical" evidence="9">
    <location>
        <begin position="91"/>
        <end position="113"/>
    </location>
</feature>
<evidence type="ECO:0000256" key="4">
    <source>
        <dbReference type="ARBA" id="ARBA00022475"/>
    </source>
</evidence>
<evidence type="ECO:0000256" key="3">
    <source>
        <dbReference type="ARBA" id="ARBA00022448"/>
    </source>
</evidence>
<feature type="transmembrane region" description="Helical" evidence="9">
    <location>
        <begin position="407"/>
        <end position="433"/>
    </location>
</feature>
<evidence type="ECO:0000256" key="2">
    <source>
        <dbReference type="ARBA" id="ARBA00005658"/>
    </source>
</evidence>
<proteinExistence type="inferred from homology"/>
<feature type="transmembrane region" description="Helical" evidence="9">
    <location>
        <begin position="265"/>
        <end position="292"/>
    </location>
</feature>
<comment type="similarity">
    <text evidence="2">Belongs to the BCCT transporter (TC 2.A.15) family.</text>
</comment>
<feature type="transmembrane region" description="Helical" evidence="9">
    <location>
        <begin position="320"/>
        <end position="338"/>
    </location>
</feature>
<dbReference type="GO" id="GO:0022857">
    <property type="term" value="F:transmembrane transporter activity"/>
    <property type="evidence" value="ECO:0007669"/>
    <property type="project" value="InterPro"/>
</dbReference>
<keyword evidence="7 9" id="KW-0472">Membrane</keyword>
<feature type="transmembrane region" description="Helical" evidence="9">
    <location>
        <begin position="12"/>
        <end position="32"/>
    </location>
</feature>
<dbReference type="RefSeq" id="WP_065527017.1">
    <property type="nucleotide sequence ID" value="NZ_CP016543.2"/>
</dbReference>